<dbReference type="Pfam" id="PF07679">
    <property type="entry name" value="I-set"/>
    <property type="match status" value="1"/>
</dbReference>
<feature type="chain" id="PRO_5037574254" description="Ig-like domain-containing protein" evidence="1">
    <location>
        <begin position="23"/>
        <end position="129"/>
    </location>
</feature>
<feature type="signal peptide" evidence="1">
    <location>
        <begin position="1"/>
        <end position="22"/>
    </location>
</feature>
<keyword evidence="4" id="KW-1185">Reference proteome</keyword>
<reference evidence="3" key="1">
    <citation type="submission" date="2013-05" db="EMBL/GenBank/DDBJ databases">
        <authorList>
            <person name="Yim A.K.Y."/>
            <person name="Chan T.F."/>
            <person name="Ji K.M."/>
            <person name="Liu X.Y."/>
            <person name="Zhou J.W."/>
            <person name="Li R.Q."/>
            <person name="Yang K.Y."/>
            <person name="Li J."/>
            <person name="Li M."/>
            <person name="Law P.T.W."/>
            <person name="Wu Y.L."/>
            <person name="Cai Z.L."/>
            <person name="Qin H."/>
            <person name="Bao Y."/>
            <person name="Leung R.K.K."/>
            <person name="Ng P.K.S."/>
            <person name="Zou J."/>
            <person name="Zhong X.J."/>
            <person name="Ran P.X."/>
            <person name="Zhong N.S."/>
            <person name="Liu Z.G."/>
            <person name="Tsui S.K.W."/>
        </authorList>
    </citation>
    <scope>NUCLEOTIDE SEQUENCE</scope>
    <source>
        <strain evidence="3">Derf</strain>
        <tissue evidence="3">Whole organism</tissue>
    </source>
</reference>
<reference evidence="3" key="2">
    <citation type="journal article" date="2022" name="Res Sq">
        <title>Comparative Genomics Reveals Insights into the Divergent Evolution of Astigmatic Mites and Household Pest Adaptations.</title>
        <authorList>
            <person name="Xiong Q."/>
            <person name="Wan A.T.-Y."/>
            <person name="Liu X.-Y."/>
            <person name="Fung C.S.-H."/>
            <person name="Xiao X."/>
            <person name="Malainual N."/>
            <person name="Hou J."/>
            <person name="Wang L."/>
            <person name="Wang M."/>
            <person name="Yang K."/>
            <person name="Cui Y."/>
            <person name="Leung E."/>
            <person name="Nong W."/>
            <person name="Shin S.-K."/>
            <person name="Au S."/>
            <person name="Jeong K.Y."/>
            <person name="Chew F.T."/>
            <person name="Hui J."/>
            <person name="Leung T.F."/>
            <person name="Tungtrongchitr A."/>
            <person name="Zhong N."/>
            <person name="Liu Z."/>
            <person name="Tsui S."/>
        </authorList>
    </citation>
    <scope>NUCLEOTIDE SEQUENCE</scope>
    <source>
        <strain evidence="3">Derf</strain>
        <tissue evidence="3">Whole organism</tissue>
    </source>
</reference>
<proteinExistence type="predicted"/>
<dbReference type="InterPro" id="IPR007110">
    <property type="entry name" value="Ig-like_dom"/>
</dbReference>
<dbReference type="InterPro" id="IPR003599">
    <property type="entry name" value="Ig_sub"/>
</dbReference>
<dbReference type="SUPFAM" id="SSF48726">
    <property type="entry name" value="Immunoglobulin"/>
    <property type="match status" value="1"/>
</dbReference>
<dbReference type="SMART" id="SM00409">
    <property type="entry name" value="IG"/>
    <property type="match status" value="1"/>
</dbReference>
<dbReference type="InterPro" id="IPR013783">
    <property type="entry name" value="Ig-like_fold"/>
</dbReference>
<dbReference type="InterPro" id="IPR036179">
    <property type="entry name" value="Ig-like_dom_sf"/>
</dbReference>
<evidence type="ECO:0000313" key="3">
    <source>
        <dbReference type="EMBL" id="KAH9529934.1"/>
    </source>
</evidence>
<feature type="domain" description="Ig-like" evidence="2">
    <location>
        <begin position="25"/>
        <end position="116"/>
    </location>
</feature>
<evidence type="ECO:0000313" key="4">
    <source>
        <dbReference type="Proteomes" id="UP000790347"/>
    </source>
</evidence>
<name>A0A922IH00_DERFA</name>
<keyword evidence="1" id="KW-0732">Signal</keyword>
<dbReference type="AlphaFoldDB" id="A0A922IH00"/>
<evidence type="ECO:0000256" key="1">
    <source>
        <dbReference type="SAM" id="SignalP"/>
    </source>
</evidence>
<accession>A0A922IH00</accession>
<organism evidence="3 4">
    <name type="scientific">Dermatophagoides farinae</name>
    <name type="common">American house dust mite</name>
    <dbReference type="NCBI Taxonomy" id="6954"/>
    <lineage>
        <taxon>Eukaryota</taxon>
        <taxon>Metazoa</taxon>
        <taxon>Ecdysozoa</taxon>
        <taxon>Arthropoda</taxon>
        <taxon>Chelicerata</taxon>
        <taxon>Arachnida</taxon>
        <taxon>Acari</taxon>
        <taxon>Acariformes</taxon>
        <taxon>Sarcoptiformes</taxon>
        <taxon>Astigmata</taxon>
        <taxon>Psoroptidia</taxon>
        <taxon>Analgoidea</taxon>
        <taxon>Pyroglyphidae</taxon>
        <taxon>Dermatophagoidinae</taxon>
        <taxon>Dermatophagoides</taxon>
    </lineage>
</organism>
<dbReference type="Proteomes" id="UP000790347">
    <property type="component" value="Unassembled WGS sequence"/>
</dbReference>
<dbReference type="PROSITE" id="PS50835">
    <property type="entry name" value="IG_LIKE"/>
    <property type="match status" value="1"/>
</dbReference>
<comment type="caution">
    <text evidence="3">The sequence shown here is derived from an EMBL/GenBank/DDBJ whole genome shotgun (WGS) entry which is preliminary data.</text>
</comment>
<dbReference type="EMBL" id="ASGP02000001">
    <property type="protein sequence ID" value="KAH9529934.1"/>
    <property type="molecule type" value="Genomic_DNA"/>
</dbReference>
<dbReference type="FunFam" id="2.60.40.10:FF:000333">
    <property type="entry name" value="Down syndrome cell adhesion molecule"/>
    <property type="match status" value="1"/>
</dbReference>
<dbReference type="CDD" id="cd00096">
    <property type="entry name" value="Ig"/>
    <property type="match status" value="1"/>
</dbReference>
<protein>
    <recommendedName>
        <fullName evidence="2">Ig-like domain-containing protein</fullName>
    </recommendedName>
</protein>
<dbReference type="InterPro" id="IPR013098">
    <property type="entry name" value="Ig_I-set"/>
</dbReference>
<gene>
    <name evidence="3" type="ORF">DERF_003785</name>
</gene>
<sequence>MHLFNLFVQILSVNHALSIVFADEPKLVPLQKIVELLENSTYVLTCNLFSGAKPIFFEWNKNGQKFSGTTNVRMENTNHYSLLTMTSLTAADSATYECIAKNAYGTASTSTQFVIKGLTEKKIISMKLC</sequence>
<evidence type="ECO:0000259" key="2">
    <source>
        <dbReference type="PROSITE" id="PS50835"/>
    </source>
</evidence>
<dbReference type="Gene3D" id="2.60.40.10">
    <property type="entry name" value="Immunoglobulins"/>
    <property type="match status" value="1"/>
</dbReference>